<accession>A0A2I1H9Q3</accession>
<keyword evidence="5" id="KW-1185">Reference proteome</keyword>
<feature type="region of interest" description="Disordered" evidence="2">
    <location>
        <begin position="96"/>
        <end position="148"/>
    </location>
</feature>
<feature type="compositionally biased region" description="Basic and acidic residues" evidence="2">
    <location>
        <begin position="114"/>
        <end position="131"/>
    </location>
</feature>
<reference evidence="4 5" key="1">
    <citation type="submission" date="2015-10" db="EMBL/GenBank/DDBJ databases">
        <title>Genome analyses suggest a sexual origin of heterokaryosis in a supposedly ancient asexual fungus.</title>
        <authorList>
            <person name="Ropars J."/>
            <person name="Sedzielewska K."/>
            <person name="Noel J."/>
            <person name="Charron P."/>
            <person name="Farinelli L."/>
            <person name="Marton T."/>
            <person name="Kruger M."/>
            <person name="Pelin A."/>
            <person name="Brachmann A."/>
            <person name="Corradi N."/>
        </authorList>
    </citation>
    <scope>NUCLEOTIDE SEQUENCE [LARGE SCALE GENOMIC DNA]</scope>
    <source>
        <strain evidence="4 5">A4</strain>
    </source>
</reference>
<evidence type="ECO:0000313" key="5">
    <source>
        <dbReference type="Proteomes" id="UP000234323"/>
    </source>
</evidence>
<feature type="coiled-coil region" evidence="1">
    <location>
        <begin position="255"/>
        <end position="284"/>
    </location>
</feature>
<feature type="domain" description="Myb/SANT-like DNA-binding" evidence="3">
    <location>
        <begin position="150"/>
        <end position="233"/>
    </location>
</feature>
<comment type="caution">
    <text evidence="4">The sequence shown here is derived from an EMBL/GenBank/DDBJ whole genome shotgun (WGS) entry which is preliminary data.</text>
</comment>
<dbReference type="AlphaFoldDB" id="A0A2I1H9Q3"/>
<dbReference type="EMBL" id="LLXI01001901">
    <property type="protein sequence ID" value="PKY55611.1"/>
    <property type="molecule type" value="Genomic_DNA"/>
</dbReference>
<evidence type="ECO:0000256" key="2">
    <source>
        <dbReference type="SAM" id="MobiDB-lite"/>
    </source>
</evidence>
<feature type="compositionally biased region" description="Basic residues" evidence="2">
    <location>
        <begin position="132"/>
        <end position="141"/>
    </location>
</feature>
<dbReference type="Proteomes" id="UP000234323">
    <property type="component" value="Unassembled WGS sequence"/>
</dbReference>
<dbReference type="Pfam" id="PF13837">
    <property type="entry name" value="Myb_DNA-bind_4"/>
    <property type="match status" value="1"/>
</dbReference>
<protein>
    <recommendedName>
        <fullName evidence="3">Myb/SANT-like DNA-binding domain-containing protein</fullName>
    </recommendedName>
</protein>
<evidence type="ECO:0000313" key="4">
    <source>
        <dbReference type="EMBL" id="PKY55611.1"/>
    </source>
</evidence>
<proteinExistence type="predicted"/>
<keyword evidence="1" id="KW-0175">Coiled coil</keyword>
<organism evidence="4 5">
    <name type="scientific">Rhizophagus irregularis</name>
    <dbReference type="NCBI Taxonomy" id="588596"/>
    <lineage>
        <taxon>Eukaryota</taxon>
        <taxon>Fungi</taxon>
        <taxon>Fungi incertae sedis</taxon>
        <taxon>Mucoromycota</taxon>
        <taxon>Glomeromycotina</taxon>
        <taxon>Glomeromycetes</taxon>
        <taxon>Glomerales</taxon>
        <taxon>Glomeraceae</taxon>
        <taxon>Rhizophagus</taxon>
    </lineage>
</organism>
<dbReference type="InterPro" id="IPR044822">
    <property type="entry name" value="Myb_DNA-bind_4"/>
</dbReference>
<dbReference type="VEuPathDB" id="FungiDB:RhiirFUN_004509"/>
<sequence>MELPNYSLKNTQANLTNKNNCFIAPRPEKNFYISQRNVNTISGEFTYQNPLPRLLPERNFTTPTYFLHNESAVRDFSGVSGVNYFDLEREATELRALEKEQNPNADKASNAEINNEKEKENIAEVEQEPKNNPKKKSVKRKVSNDTDSNVNWQDHEIDLLIQYIGDNFDEYRKGNKTKMFNEISSNVLKNKEPNAIKSKLARLIKTYSEVKKHNEKSGEARKDWVWYDKMDAIFVWDKKIELEREKMNKSHDVEMKKLEVERQKWEFEREKMKLEHELKIKELESRQSNSSN</sequence>
<evidence type="ECO:0000256" key="1">
    <source>
        <dbReference type="SAM" id="Coils"/>
    </source>
</evidence>
<evidence type="ECO:0000259" key="3">
    <source>
        <dbReference type="Pfam" id="PF13837"/>
    </source>
</evidence>
<dbReference type="VEuPathDB" id="FungiDB:FUN_010640"/>
<name>A0A2I1H9Q3_9GLOM</name>
<dbReference type="VEuPathDB" id="FungiDB:RhiirA1_500664"/>
<gene>
    <name evidence="4" type="ORF">RhiirA4_475190</name>
</gene>